<dbReference type="AlphaFoldDB" id="A0A4R0RF35"/>
<dbReference type="OrthoDB" id="10500703at2759"/>
<dbReference type="Proteomes" id="UP000292702">
    <property type="component" value="Unassembled WGS sequence"/>
</dbReference>
<comment type="caution">
    <text evidence="1">The sequence shown here is derived from an EMBL/GenBank/DDBJ whole genome shotgun (WGS) entry which is preliminary data.</text>
</comment>
<keyword evidence="2" id="KW-1185">Reference proteome</keyword>
<dbReference type="EMBL" id="RWJN01000158">
    <property type="protein sequence ID" value="TCD65912.1"/>
    <property type="molecule type" value="Genomic_DNA"/>
</dbReference>
<reference evidence="1 2" key="1">
    <citation type="submission" date="2018-11" db="EMBL/GenBank/DDBJ databases">
        <title>Genome assembly of Steccherinum ochraceum LE-BIN_3174, the white-rot fungus of the Steccherinaceae family (The Residual Polyporoid clade, Polyporales, Basidiomycota).</title>
        <authorList>
            <person name="Fedorova T.V."/>
            <person name="Glazunova O.A."/>
            <person name="Landesman E.O."/>
            <person name="Moiseenko K.V."/>
            <person name="Psurtseva N.V."/>
            <person name="Savinova O.S."/>
            <person name="Shakhova N.V."/>
            <person name="Tyazhelova T.V."/>
            <person name="Vasina D.V."/>
        </authorList>
    </citation>
    <scope>NUCLEOTIDE SEQUENCE [LARGE SCALE GENOMIC DNA]</scope>
    <source>
        <strain evidence="1 2">LE-BIN_3174</strain>
    </source>
</reference>
<sequence>MPFSVSSPPPNFFPCPVVSLEEAQVRSDIRHRFFPKRPSSIYTKPKPTLDFEFHLLDTLLIPRSMAALFDEIRYRGL</sequence>
<protein>
    <submittedName>
        <fullName evidence="1">Uncharacterized protein</fullName>
    </submittedName>
</protein>
<evidence type="ECO:0000313" key="1">
    <source>
        <dbReference type="EMBL" id="TCD65912.1"/>
    </source>
</evidence>
<accession>A0A4R0RF35</accession>
<name>A0A4R0RF35_9APHY</name>
<proteinExistence type="predicted"/>
<evidence type="ECO:0000313" key="2">
    <source>
        <dbReference type="Proteomes" id="UP000292702"/>
    </source>
</evidence>
<organism evidence="1 2">
    <name type="scientific">Steccherinum ochraceum</name>
    <dbReference type="NCBI Taxonomy" id="92696"/>
    <lineage>
        <taxon>Eukaryota</taxon>
        <taxon>Fungi</taxon>
        <taxon>Dikarya</taxon>
        <taxon>Basidiomycota</taxon>
        <taxon>Agaricomycotina</taxon>
        <taxon>Agaricomycetes</taxon>
        <taxon>Polyporales</taxon>
        <taxon>Steccherinaceae</taxon>
        <taxon>Steccherinum</taxon>
    </lineage>
</organism>
<gene>
    <name evidence="1" type="ORF">EIP91_002027</name>
</gene>